<dbReference type="EMBL" id="JRNQ01000042">
    <property type="protein sequence ID" value="KGF44342.1"/>
    <property type="molecule type" value="Genomic_DNA"/>
</dbReference>
<name>A0A096BNX1_9BACT</name>
<dbReference type="InterPro" id="IPR039461">
    <property type="entry name" value="Peptidase_M49"/>
</dbReference>
<proteinExistence type="predicted"/>
<dbReference type="PANTHER" id="PTHR23422">
    <property type="entry name" value="DIPEPTIDYL PEPTIDASE III-RELATED"/>
    <property type="match status" value="1"/>
</dbReference>
<evidence type="ECO:0000313" key="3">
    <source>
        <dbReference type="EMBL" id="KGF44342.1"/>
    </source>
</evidence>
<protein>
    <submittedName>
        <fullName evidence="3">Dihydrofolate reductase</fullName>
    </submittedName>
</protein>
<dbReference type="OrthoDB" id="9812747at2"/>
<keyword evidence="2" id="KW-0378">Hydrolase</keyword>
<dbReference type="Gene3D" id="3.30.540.30">
    <property type="match status" value="2"/>
</dbReference>
<dbReference type="GO" id="GO:0046872">
    <property type="term" value="F:metal ion binding"/>
    <property type="evidence" value="ECO:0007669"/>
    <property type="project" value="UniProtKB-KW"/>
</dbReference>
<keyword evidence="1" id="KW-0479">Metal-binding</keyword>
<sequence>MKDNKNKSNSNFSYLDECFADIQMLRYELSGFDKLALRQKQYIFCLSQATLYGRDILFDQFGKYNLRIRKLLEAILLYYNGKKNDENFIKIEEYLKKVWFSNGIYHHYGCEKFKPNFSKEAFKTIIYSLPVEVLPCKENETVDSLLEELLPIIFDPTILPKRVNKADGEDLVKTSACNYYENVTQREVENFYAEKKRKGSKNHPLSYGLNSTLRKVEGQVVEDVWRINGKYGVALEKIVYWLNEASKYSENSQQKKVIELLIKYYQTGNLSIFDEYSIEWLKEQEGRVDFINGFIEVYGDPLGLKASWEGIVEYKDLEATQRTQTISTNAQWFEDHSPVDSRFRKERVKGVTANVINAAMLGGDEYPSTAIGINLPNADWIRAEHGSKSVTIGNLTHAYNMASHGNGFLEEFVIDNETLEIITTFGDKTDDLHTDLHECLGHGSGKLLQGTDPDALKNYGNTIEEARADLFGLYYIADAKLLELGLLDSKEAYKAQYYSYLMNGLLTQQVRIKPNMKIEESHMQNRALIAWWAMDLGKEKNIIEFVTRNSKKYIKINDYTALRSIFATELAEIQRIKSEGDFNAARTLVEKYAIHLNKDQHEEVLARYKQLNIAPYKGFINPVLKPIFDNNKKIVDIAIDYTESYSEQMLRYSREYSTL</sequence>
<evidence type="ECO:0000256" key="2">
    <source>
        <dbReference type="ARBA" id="ARBA00022801"/>
    </source>
</evidence>
<dbReference type="PANTHER" id="PTHR23422:SF11">
    <property type="entry name" value="DIPEPTIDYL PEPTIDASE 3"/>
    <property type="match status" value="1"/>
</dbReference>
<evidence type="ECO:0000313" key="4">
    <source>
        <dbReference type="Proteomes" id="UP000029525"/>
    </source>
</evidence>
<dbReference type="GO" id="GO:0016787">
    <property type="term" value="F:hydrolase activity"/>
    <property type="evidence" value="ECO:0007669"/>
    <property type="project" value="UniProtKB-KW"/>
</dbReference>
<dbReference type="MEROPS" id="M49.003"/>
<dbReference type="RefSeq" id="WP_036867352.1">
    <property type="nucleotide sequence ID" value="NZ_JRNQ01000042.1"/>
</dbReference>
<dbReference type="Pfam" id="PF03571">
    <property type="entry name" value="Peptidase_M49"/>
    <property type="match status" value="2"/>
</dbReference>
<comment type="caution">
    <text evidence="3">The sequence shown here is derived from an EMBL/GenBank/DDBJ whole genome shotgun (WGS) entry which is preliminary data.</text>
</comment>
<gene>
    <name evidence="3" type="ORF">HMPREF0647_07165</name>
</gene>
<dbReference type="Proteomes" id="UP000029525">
    <property type="component" value="Unassembled WGS sequence"/>
</dbReference>
<dbReference type="AlphaFoldDB" id="A0A096BNX1"/>
<organism evidence="3 4">
    <name type="scientific">Prevotella bivia DNF00320</name>
    <dbReference type="NCBI Taxonomy" id="1401068"/>
    <lineage>
        <taxon>Bacteria</taxon>
        <taxon>Pseudomonadati</taxon>
        <taxon>Bacteroidota</taxon>
        <taxon>Bacteroidia</taxon>
        <taxon>Bacteroidales</taxon>
        <taxon>Prevotellaceae</taxon>
        <taxon>Prevotella</taxon>
    </lineage>
</organism>
<reference evidence="3 4" key="1">
    <citation type="submission" date="2014-07" db="EMBL/GenBank/DDBJ databases">
        <authorList>
            <person name="McCorrison J."/>
            <person name="Sanka R."/>
            <person name="Torralba M."/>
            <person name="Gillis M."/>
            <person name="Haft D.H."/>
            <person name="Methe B."/>
            <person name="Sutton G."/>
            <person name="Nelson K.E."/>
        </authorList>
    </citation>
    <scope>NUCLEOTIDE SEQUENCE [LARGE SCALE GENOMIC DNA]</scope>
    <source>
        <strain evidence="3 4">DNF00320</strain>
    </source>
</reference>
<evidence type="ECO:0000256" key="1">
    <source>
        <dbReference type="ARBA" id="ARBA00022723"/>
    </source>
</evidence>
<accession>A0A096BNX1</accession>